<dbReference type="Pfam" id="PF09056">
    <property type="entry name" value="Phospholip_A2_3"/>
    <property type="match status" value="1"/>
</dbReference>
<feature type="compositionally biased region" description="Pro residues" evidence="1">
    <location>
        <begin position="250"/>
        <end position="280"/>
    </location>
</feature>
<feature type="region of interest" description="Disordered" evidence="1">
    <location>
        <begin position="248"/>
        <end position="377"/>
    </location>
</feature>
<dbReference type="GO" id="GO:0004623">
    <property type="term" value="F:phospholipase A2 activity"/>
    <property type="evidence" value="ECO:0007669"/>
    <property type="project" value="InterPro"/>
</dbReference>
<evidence type="ECO:0000256" key="2">
    <source>
        <dbReference type="SAM" id="SignalP"/>
    </source>
</evidence>
<dbReference type="Proteomes" id="UP000490939">
    <property type="component" value="Unassembled WGS sequence"/>
</dbReference>
<keyword evidence="4" id="KW-1185">Reference proteome</keyword>
<keyword evidence="2" id="KW-0732">Signal</keyword>
<dbReference type="SUPFAM" id="SSF48619">
    <property type="entry name" value="Phospholipase A2, PLA2"/>
    <property type="match status" value="1"/>
</dbReference>
<organism evidence="3 4">
    <name type="scientific">Venturia inaequalis</name>
    <name type="common">Apple scab fungus</name>
    <dbReference type="NCBI Taxonomy" id="5025"/>
    <lineage>
        <taxon>Eukaryota</taxon>
        <taxon>Fungi</taxon>
        <taxon>Dikarya</taxon>
        <taxon>Ascomycota</taxon>
        <taxon>Pezizomycotina</taxon>
        <taxon>Dothideomycetes</taxon>
        <taxon>Pleosporomycetidae</taxon>
        <taxon>Venturiales</taxon>
        <taxon>Venturiaceae</taxon>
        <taxon>Venturia</taxon>
    </lineage>
</organism>
<evidence type="ECO:0000313" key="3">
    <source>
        <dbReference type="EMBL" id="KAE9961797.1"/>
    </source>
</evidence>
<accession>A0A8H3YKM7</accession>
<dbReference type="AlphaFoldDB" id="A0A8H3YKM7"/>
<dbReference type="EMBL" id="WNWR01001988">
    <property type="protein sequence ID" value="KAE9961797.1"/>
    <property type="molecule type" value="Genomic_DNA"/>
</dbReference>
<feature type="signal peptide" evidence="2">
    <location>
        <begin position="1"/>
        <end position="17"/>
    </location>
</feature>
<proteinExistence type="predicted"/>
<dbReference type="InterPro" id="IPR036444">
    <property type="entry name" value="PLipase_A2_dom_sf"/>
</dbReference>
<dbReference type="GO" id="GO:0050482">
    <property type="term" value="P:arachidonate secretion"/>
    <property type="evidence" value="ECO:0007669"/>
    <property type="project" value="InterPro"/>
</dbReference>
<protein>
    <submittedName>
        <fullName evidence="3">Uncharacterized protein</fullName>
    </submittedName>
</protein>
<reference evidence="3 4" key="1">
    <citation type="submission" date="2019-07" db="EMBL/GenBank/DDBJ databases">
        <title>Venturia inaequalis Genome Resource.</title>
        <authorList>
            <person name="Lichtner F.J."/>
        </authorList>
    </citation>
    <scope>NUCLEOTIDE SEQUENCE [LARGE SCALE GENOMIC DNA]</scope>
    <source>
        <strain evidence="3 4">DMI_063113</strain>
    </source>
</reference>
<dbReference type="Gene3D" id="1.20.90.10">
    <property type="entry name" value="Phospholipase A2 domain"/>
    <property type="match status" value="1"/>
</dbReference>
<dbReference type="GO" id="GO:0006644">
    <property type="term" value="P:phospholipid metabolic process"/>
    <property type="evidence" value="ECO:0007669"/>
    <property type="project" value="InterPro"/>
</dbReference>
<gene>
    <name evidence="3" type="ORF">EG327_002965</name>
</gene>
<feature type="non-terminal residue" evidence="3">
    <location>
        <position position="1"/>
    </location>
</feature>
<name>A0A8H3YKM7_VENIN</name>
<evidence type="ECO:0000313" key="4">
    <source>
        <dbReference type="Proteomes" id="UP000490939"/>
    </source>
</evidence>
<feature type="compositionally biased region" description="Low complexity" evidence="1">
    <location>
        <begin position="295"/>
        <end position="304"/>
    </location>
</feature>
<comment type="caution">
    <text evidence="3">The sequence shown here is derived from an EMBL/GenBank/DDBJ whole genome shotgun (WGS) entry which is preliminary data.</text>
</comment>
<feature type="chain" id="PRO_5034097954" evidence="2">
    <location>
        <begin position="18"/>
        <end position="393"/>
    </location>
</feature>
<sequence>MHFTLAFVLATAASVAALPSMLINQTLVETNRVDVPGVCNIENLQTMLTGSLADWTKKFQSLSRAPCYNWCTDGCTGLPDFWQNSRSLLSPGAKPKIDVRSACARHDFAYRNLKRYKSFTEENKLKADELLRSGIIELCVGDAGCTAAATEVYFRGVRLIDSPAAGHNKWDSSEGSADTKCVLFPGCCADPTSAQECSSGILSVFTGPNGDGSCMLKDWQSNGQQGDWQLAEAFVAGVGMEWIWQKLKPSPTPEAPSIPPPKPPTTGPPSGAPKSPPPEAPKSGGQSSGMPKGYGPPSEAGGSSPPKPESPPKAEGGSASPPKSEGGSAGPPKSEGGSASPPKAEGGYDSPPKAEGGSASPPKVEGGSASPPKAESSIARVLRVAIEHVMDSL</sequence>
<dbReference type="InterPro" id="IPR015141">
    <property type="entry name" value="PLipase_A2_prok/fun"/>
</dbReference>
<evidence type="ECO:0000256" key="1">
    <source>
        <dbReference type="SAM" id="MobiDB-lite"/>
    </source>
</evidence>